<name>A0ABV2BQH5_9GAMM</name>
<evidence type="ECO:0000313" key="2">
    <source>
        <dbReference type="EMBL" id="MET1254196.1"/>
    </source>
</evidence>
<evidence type="ECO:0008006" key="4">
    <source>
        <dbReference type="Google" id="ProtNLM"/>
    </source>
</evidence>
<organism evidence="2 3">
    <name type="scientific">Aliikangiella maris</name>
    <dbReference type="NCBI Taxonomy" id="3162458"/>
    <lineage>
        <taxon>Bacteria</taxon>
        <taxon>Pseudomonadati</taxon>
        <taxon>Pseudomonadota</taxon>
        <taxon>Gammaproteobacteria</taxon>
        <taxon>Oceanospirillales</taxon>
        <taxon>Pleioneaceae</taxon>
        <taxon>Aliikangiella</taxon>
    </lineage>
</organism>
<evidence type="ECO:0000313" key="3">
    <source>
        <dbReference type="Proteomes" id="UP001548189"/>
    </source>
</evidence>
<reference evidence="2 3" key="1">
    <citation type="submission" date="2024-06" db="EMBL/GenBank/DDBJ databases">
        <authorList>
            <person name="Li F."/>
        </authorList>
    </citation>
    <scope>NUCLEOTIDE SEQUENCE [LARGE SCALE GENOMIC DNA]</scope>
    <source>
        <strain evidence="2 3">GXAS 311</strain>
    </source>
</reference>
<dbReference type="PROSITE" id="PS51257">
    <property type="entry name" value="PROKAR_LIPOPROTEIN"/>
    <property type="match status" value="1"/>
</dbReference>
<comment type="caution">
    <text evidence="2">The sequence shown here is derived from an EMBL/GenBank/DDBJ whole genome shotgun (WGS) entry which is preliminary data.</text>
</comment>
<protein>
    <recommendedName>
        <fullName evidence="4">Lipoprotein</fullName>
    </recommendedName>
</protein>
<feature type="chain" id="PRO_5047497664" description="Lipoprotein" evidence="1">
    <location>
        <begin position="25"/>
        <end position="163"/>
    </location>
</feature>
<evidence type="ECO:0000256" key="1">
    <source>
        <dbReference type="SAM" id="SignalP"/>
    </source>
</evidence>
<proteinExistence type="predicted"/>
<gene>
    <name evidence="2" type="ORF">ABVT43_03550</name>
</gene>
<dbReference type="RefSeq" id="WP_353873752.1">
    <property type="nucleotide sequence ID" value="NZ_JBEVCJ010000003.1"/>
</dbReference>
<dbReference type="EMBL" id="JBEVCJ010000003">
    <property type="protein sequence ID" value="MET1254196.1"/>
    <property type="molecule type" value="Genomic_DNA"/>
</dbReference>
<accession>A0ABV2BQH5</accession>
<keyword evidence="3" id="KW-1185">Reference proteome</keyword>
<keyword evidence="1" id="KW-0732">Signal</keyword>
<sequence>MNNLTKYFLYCTFIILLGACTSTANKNAKEQSLSSKNYIVLNYSDFGPSENDSPLGVRYWQWPDPQNHQPVSYDIKVVVYRDLPLEQVEKLFPVIKEKRQDYRYITHQEARKYLNSRLIEMTGYLNKPSRIVGDDENNDFVFHEIMADILETLIKIERQIGKG</sequence>
<dbReference type="Proteomes" id="UP001548189">
    <property type="component" value="Unassembled WGS sequence"/>
</dbReference>
<feature type="signal peptide" evidence="1">
    <location>
        <begin position="1"/>
        <end position="24"/>
    </location>
</feature>